<accession>A0A5P1ETC5</accession>
<evidence type="ECO:0000256" key="1">
    <source>
        <dbReference type="ARBA" id="ARBA00004370"/>
    </source>
</evidence>
<keyword evidence="4" id="KW-0029">Amino-acid transport</keyword>
<feature type="transmembrane region" description="Helical" evidence="8">
    <location>
        <begin position="151"/>
        <end position="174"/>
    </location>
</feature>
<dbReference type="InterPro" id="IPR013057">
    <property type="entry name" value="AA_transpt_TM"/>
</dbReference>
<name>A0A5P1ETC5_ASPOF</name>
<dbReference type="AlphaFoldDB" id="A0A5P1ETC5"/>
<feature type="compositionally biased region" description="Basic and acidic residues" evidence="7">
    <location>
        <begin position="11"/>
        <end position="21"/>
    </location>
</feature>
<evidence type="ECO:0000256" key="6">
    <source>
        <dbReference type="ARBA" id="ARBA00023136"/>
    </source>
</evidence>
<feature type="transmembrane region" description="Helical" evidence="8">
    <location>
        <begin position="180"/>
        <end position="204"/>
    </location>
</feature>
<proteinExistence type="predicted"/>
<comment type="subcellular location">
    <subcellularLocation>
        <location evidence="1">Membrane</location>
    </subcellularLocation>
</comment>
<sequence length="461" mass="51076">MGGEEAIPFLGDHRKDSDEQHTERTGTIWTAIAHIITAVIGSGVLSLAWSVAQLGWIAGPIALLSFAAITVVQATLLADCYRSPDPELGHIRNLSYIDAVKQNLSEKSLWFCGFFQQTNLIGFGIAYTITSATSIRAILQSNCYHREGHDAPCSYEITSSMLLFGAAQIILSQIPDFHNMAWLSVLAAVMSFCYSFIGFGLGIAKVVGNGMIKGSIGGVPMLSTTQKVWRISQGLGDIAFAYPFSIILLEIQDTLKSPPAENRTMKKASTVSISITTFFYLCCACFGYAAFGDETPGNLLTGFGFYEPYWLIDFANACIILHLLGGYQMFSQPVFAIVDRWSAERFPDNGFMNDSYDIQLPFLPTFRLNILRLCFRTLYVVFTTAVAMLFPYFNEVLGVLGAFNFWPIAIYFPVQMYSAQRNIVAWTRKWVLLQIFCYGILLVTVFAFVGSVEGLLSEKLS</sequence>
<feature type="domain" description="Amino acid transporter transmembrane" evidence="9">
    <location>
        <begin position="24"/>
        <end position="455"/>
    </location>
</feature>
<evidence type="ECO:0000256" key="2">
    <source>
        <dbReference type="ARBA" id="ARBA00022448"/>
    </source>
</evidence>
<keyword evidence="6 8" id="KW-0472">Membrane</keyword>
<evidence type="ECO:0000259" key="9">
    <source>
        <dbReference type="Pfam" id="PF01490"/>
    </source>
</evidence>
<keyword evidence="5 8" id="KW-1133">Transmembrane helix</keyword>
<evidence type="ECO:0000313" key="10">
    <source>
        <dbReference type="EMBL" id="ONK69295.1"/>
    </source>
</evidence>
<feature type="transmembrane region" description="Helical" evidence="8">
    <location>
        <begin position="399"/>
        <end position="418"/>
    </location>
</feature>
<gene>
    <name evidence="10" type="ORF">A4U43_C05F21360</name>
</gene>
<dbReference type="Proteomes" id="UP000243459">
    <property type="component" value="Chromosome 5"/>
</dbReference>
<feature type="transmembrane region" description="Helical" evidence="8">
    <location>
        <begin position="120"/>
        <end position="139"/>
    </location>
</feature>
<feature type="transmembrane region" description="Helical" evidence="8">
    <location>
        <begin position="430"/>
        <end position="452"/>
    </location>
</feature>
<dbReference type="PANTHER" id="PTHR48017">
    <property type="entry name" value="OS05G0424000 PROTEIN-RELATED"/>
    <property type="match status" value="1"/>
</dbReference>
<evidence type="ECO:0000256" key="5">
    <source>
        <dbReference type="ARBA" id="ARBA00022989"/>
    </source>
</evidence>
<evidence type="ECO:0000256" key="7">
    <source>
        <dbReference type="SAM" id="MobiDB-lite"/>
    </source>
</evidence>
<protein>
    <recommendedName>
        <fullName evidence="9">Amino acid transporter transmembrane domain-containing protein</fullName>
    </recommendedName>
</protein>
<evidence type="ECO:0000256" key="8">
    <source>
        <dbReference type="SAM" id="Phobius"/>
    </source>
</evidence>
<dbReference type="EMBL" id="CM007385">
    <property type="protein sequence ID" value="ONK69295.1"/>
    <property type="molecule type" value="Genomic_DNA"/>
</dbReference>
<feature type="transmembrane region" description="Helical" evidence="8">
    <location>
        <begin position="271"/>
        <end position="291"/>
    </location>
</feature>
<reference evidence="11" key="1">
    <citation type="journal article" date="2017" name="Nat. Commun.">
        <title>The asparagus genome sheds light on the origin and evolution of a young Y chromosome.</title>
        <authorList>
            <person name="Harkess A."/>
            <person name="Zhou J."/>
            <person name="Xu C."/>
            <person name="Bowers J.E."/>
            <person name="Van der Hulst R."/>
            <person name="Ayyampalayam S."/>
            <person name="Mercati F."/>
            <person name="Riccardi P."/>
            <person name="McKain M.R."/>
            <person name="Kakrana A."/>
            <person name="Tang H."/>
            <person name="Ray J."/>
            <person name="Groenendijk J."/>
            <person name="Arikit S."/>
            <person name="Mathioni S.M."/>
            <person name="Nakano M."/>
            <person name="Shan H."/>
            <person name="Telgmann-Rauber A."/>
            <person name="Kanno A."/>
            <person name="Yue Z."/>
            <person name="Chen H."/>
            <person name="Li W."/>
            <person name="Chen Y."/>
            <person name="Xu X."/>
            <person name="Zhang Y."/>
            <person name="Luo S."/>
            <person name="Chen H."/>
            <person name="Gao J."/>
            <person name="Mao Z."/>
            <person name="Pires J.C."/>
            <person name="Luo M."/>
            <person name="Kudrna D."/>
            <person name="Wing R.A."/>
            <person name="Meyers B.C."/>
            <person name="Yi K."/>
            <person name="Kong H."/>
            <person name="Lavrijsen P."/>
            <person name="Sunseri F."/>
            <person name="Falavigna A."/>
            <person name="Ye Y."/>
            <person name="Leebens-Mack J.H."/>
            <person name="Chen G."/>
        </authorList>
    </citation>
    <scope>NUCLEOTIDE SEQUENCE [LARGE SCALE GENOMIC DNA]</scope>
    <source>
        <strain evidence="11">cv. DH0086</strain>
    </source>
</reference>
<dbReference type="Pfam" id="PF01490">
    <property type="entry name" value="Aa_trans"/>
    <property type="match status" value="1"/>
</dbReference>
<dbReference type="Gramene" id="ONK69295">
    <property type="protein sequence ID" value="ONK69295"/>
    <property type="gene ID" value="A4U43_C05F21360"/>
</dbReference>
<dbReference type="GO" id="GO:0006865">
    <property type="term" value="P:amino acid transport"/>
    <property type="evidence" value="ECO:0007669"/>
    <property type="project" value="UniProtKB-KW"/>
</dbReference>
<feature type="transmembrane region" description="Helical" evidence="8">
    <location>
        <begin position="28"/>
        <end position="49"/>
    </location>
</feature>
<keyword evidence="3 8" id="KW-0812">Transmembrane</keyword>
<keyword evidence="2" id="KW-0813">Transport</keyword>
<evidence type="ECO:0000313" key="11">
    <source>
        <dbReference type="Proteomes" id="UP000243459"/>
    </source>
</evidence>
<dbReference type="OrthoDB" id="40134at2759"/>
<evidence type="ECO:0000256" key="4">
    <source>
        <dbReference type="ARBA" id="ARBA00022970"/>
    </source>
</evidence>
<dbReference type="OMA" id="IRIPLCG"/>
<feature type="transmembrane region" description="Helical" evidence="8">
    <location>
        <begin position="56"/>
        <end position="78"/>
    </location>
</feature>
<evidence type="ECO:0000256" key="3">
    <source>
        <dbReference type="ARBA" id="ARBA00022692"/>
    </source>
</evidence>
<feature type="transmembrane region" description="Helical" evidence="8">
    <location>
        <begin position="373"/>
        <end position="393"/>
    </location>
</feature>
<organism evidence="10 11">
    <name type="scientific">Asparagus officinalis</name>
    <name type="common">Garden asparagus</name>
    <dbReference type="NCBI Taxonomy" id="4686"/>
    <lineage>
        <taxon>Eukaryota</taxon>
        <taxon>Viridiplantae</taxon>
        <taxon>Streptophyta</taxon>
        <taxon>Embryophyta</taxon>
        <taxon>Tracheophyta</taxon>
        <taxon>Spermatophyta</taxon>
        <taxon>Magnoliopsida</taxon>
        <taxon>Liliopsida</taxon>
        <taxon>Asparagales</taxon>
        <taxon>Asparagaceae</taxon>
        <taxon>Asparagoideae</taxon>
        <taxon>Asparagus</taxon>
    </lineage>
</organism>
<feature type="transmembrane region" description="Helical" evidence="8">
    <location>
        <begin position="311"/>
        <end position="330"/>
    </location>
</feature>
<dbReference type="GO" id="GO:0016020">
    <property type="term" value="C:membrane"/>
    <property type="evidence" value="ECO:0007669"/>
    <property type="project" value="UniProtKB-SubCell"/>
</dbReference>
<keyword evidence="11" id="KW-1185">Reference proteome</keyword>
<feature type="region of interest" description="Disordered" evidence="7">
    <location>
        <begin position="1"/>
        <end position="21"/>
    </location>
</feature>